<dbReference type="InterPro" id="IPR037058">
    <property type="entry name" value="Falgellar_hook_FlgE_sf"/>
</dbReference>
<evidence type="ECO:0000259" key="8">
    <source>
        <dbReference type="Pfam" id="PF07559"/>
    </source>
</evidence>
<dbReference type="Pfam" id="PF00460">
    <property type="entry name" value="Flg_bb_rod"/>
    <property type="match status" value="1"/>
</dbReference>
<evidence type="ECO:0000256" key="2">
    <source>
        <dbReference type="ARBA" id="ARBA00009677"/>
    </source>
</evidence>
<dbReference type="InterPro" id="IPR020013">
    <property type="entry name" value="Flagellar_FlgE/F/G"/>
</dbReference>
<evidence type="ECO:0000256" key="5">
    <source>
        <dbReference type="RuleBase" id="RU362116"/>
    </source>
</evidence>
<feature type="domain" description="Flagellar basal-body/hook protein C-terminal" evidence="7">
    <location>
        <begin position="374"/>
        <end position="416"/>
    </location>
</feature>
<evidence type="ECO:0000259" key="9">
    <source>
        <dbReference type="Pfam" id="PF22692"/>
    </source>
</evidence>
<dbReference type="GO" id="GO:0009425">
    <property type="term" value="C:bacterial-type flagellum basal body"/>
    <property type="evidence" value="ECO:0007669"/>
    <property type="project" value="UniProtKB-SubCell"/>
</dbReference>
<dbReference type="PANTHER" id="PTHR30435">
    <property type="entry name" value="FLAGELLAR PROTEIN"/>
    <property type="match status" value="1"/>
</dbReference>
<reference evidence="10" key="1">
    <citation type="submission" date="2016-04" db="EMBL/GenBank/DDBJ databases">
        <authorList>
            <person name="Evans L.H."/>
            <person name="Alamgir A."/>
            <person name="Owens N."/>
            <person name="Weber N.D."/>
            <person name="Virtaneva K."/>
            <person name="Barbian K."/>
            <person name="Babar A."/>
            <person name="Rosenke K."/>
        </authorList>
    </citation>
    <scope>NUCLEOTIDE SEQUENCE</scope>
    <source>
        <strain evidence="10">86</strain>
    </source>
</reference>
<dbReference type="InterPro" id="IPR010930">
    <property type="entry name" value="Flg_bb/hook_C_dom"/>
</dbReference>
<dbReference type="GO" id="GO:0005829">
    <property type="term" value="C:cytosol"/>
    <property type="evidence" value="ECO:0007669"/>
    <property type="project" value="TreeGrafter"/>
</dbReference>
<dbReference type="InterPro" id="IPR037925">
    <property type="entry name" value="FlgE/F/G-like"/>
</dbReference>
<dbReference type="PANTHER" id="PTHR30435:SF1">
    <property type="entry name" value="FLAGELLAR HOOK PROTEIN FLGE"/>
    <property type="match status" value="1"/>
</dbReference>
<dbReference type="EMBL" id="FLUO01000001">
    <property type="protein sequence ID" value="SBW03517.1"/>
    <property type="molecule type" value="Genomic_DNA"/>
</dbReference>
<dbReference type="GO" id="GO:0009424">
    <property type="term" value="C:bacterial-type flagellum hook"/>
    <property type="evidence" value="ECO:0007669"/>
    <property type="project" value="TreeGrafter"/>
</dbReference>
<comment type="function">
    <text evidence="5">A flexible structure which links the flagellar filament to the drive apparatus in the basal body.</text>
</comment>
<dbReference type="Gene3D" id="2.60.98.20">
    <property type="entry name" value="Flagellar hook protein FlgE"/>
    <property type="match status" value="1"/>
</dbReference>
<evidence type="ECO:0000313" key="10">
    <source>
        <dbReference type="EMBL" id="SBW03517.1"/>
    </source>
</evidence>
<feature type="domain" description="Flagellar hook protein FlgE D2" evidence="8">
    <location>
        <begin position="173"/>
        <end position="299"/>
    </location>
</feature>
<evidence type="ECO:0000256" key="1">
    <source>
        <dbReference type="ARBA" id="ARBA00004117"/>
    </source>
</evidence>
<evidence type="ECO:0000256" key="4">
    <source>
        <dbReference type="ARBA" id="ARBA00023143"/>
    </source>
</evidence>
<dbReference type="NCBIfam" id="NF004242">
    <property type="entry name" value="PRK05682.2-1"/>
    <property type="match status" value="1"/>
</dbReference>
<name>A0A212JVU6_9PROT</name>
<evidence type="ECO:0000259" key="7">
    <source>
        <dbReference type="Pfam" id="PF06429"/>
    </source>
</evidence>
<dbReference type="Pfam" id="PF07559">
    <property type="entry name" value="FlgE_D2"/>
    <property type="match status" value="1"/>
</dbReference>
<proteinExistence type="inferred from homology"/>
<keyword evidence="4 5" id="KW-0975">Bacterial flagellum</keyword>
<dbReference type="InterPro" id="IPR053967">
    <property type="entry name" value="LlgE_F_G-like_D1"/>
</dbReference>
<evidence type="ECO:0000256" key="3">
    <source>
        <dbReference type="ARBA" id="ARBA00019015"/>
    </source>
</evidence>
<feature type="domain" description="Flagellar hook protein FlgE/F/G-like D1" evidence="9">
    <location>
        <begin position="87"/>
        <end position="152"/>
    </location>
</feature>
<feature type="domain" description="Flagellar basal body rod protein N-terminal" evidence="6">
    <location>
        <begin position="8"/>
        <end position="38"/>
    </location>
</feature>
<dbReference type="SUPFAM" id="SSF117143">
    <property type="entry name" value="Flagellar hook protein flgE"/>
    <property type="match status" value="1"/>
</dbReference>
<organism evidence="10">
    <name type="scientific">uncultured Alphaproteobacteria bacterium</name>
    <dbReference type="NCBI Taxonomy" id="91750"/>
    <lineage>
        <taxon>Bacteria</taxon>
        <taxon>Pseudomonadati</taxon>
        <taxon>Pseudomonadota</taxon>
        <taxon>Alphaproteobacteria</taxon>
        <taxon>environmental samples</taxon>
    </lineage>
</organism>
<sequence length="420" mass="42873">MSTLSSSMNIAVSALYAQSAAVSCISNNLANSSTYGYKCTTASFATMVSGTGSYSNFTGAGVTVDPSQSLLAQGTLIGTESSTDLGIDGEGFFVVADNSGSDIFYYTRAGDFSADDDGYLANSAGWYLQGYPTDADGKITSTKSAAGLEAINVKDYQGSAKATSELKIQAVLPAEAATGDSFTVDAEIYDSLGVAHTVTLTYEKTGTNAWSVSAALADSTEAAGISLSSSAITFDTDGKLLTPTDPITLSVTGWTSGAADSSIAYNVGTVGKSDGLSQNATSTSEDEAAISLKQVVQDGLAYGEFSSVSIDEDGTVYANFDNGISYSIYKIPLATFANANGLDAKTGTVYAASVESGSPTLTEADSGSTGAIMSGELESSTTDTATEFSSMIVAQQAYSAASEIISTVSDMYDALLAAKR</sequence>
<comment type="similarity">
    <text evidence="2 5">Belongs to the flagella basal body rod proteins family.</text>
</comment>
<dbReference type="GO" id="GO:0071978">
    <property type="term" value="P:bacterial-type flagellum-dependent swarming motility"/>
    <property type="evidence" value="ECO:0007669"/>
    <property type="project" value="TreeGrafter"/>
</dbReference>
<comment type="subcellular location">
    <subcellularLocation>
        <location evidence="1 5">Bacterial flagellum basal body</location>
    </subcellularLocation>
</comment>
<dbReference type="InterPro" id="IPR011491">
    <property type="entry name" value="FlgE_D2"/>
</dbReference>
<accession>A0A212JVU6</accession>
<evidence type="ECO:0000259" key="6">
    <source>
        <dbReference type="Pfam" id="PF00460"/>
    </source>
</evidence>
<dbReference type="Pfam" id="PF06429">
    <property type="entry name" value="Flg_bbr_C"/>
    <property type="match status" value="1"/>
</dbReference>
<dbReference type="Pfam" id="PF22692">
    <property type="entry name" value="LlgE_F_G_D1"/>
    <property type="match status" value="1"/>
</dbReference>
<protein>
    <recommendedName>
        <fullName evidence="3 5">Flagellar hook protein FlgE</fullName>
    </recommendedName>
</protein>
<dbReference type="InterPro" id="IPR001444">
    <property type="entry name" value="Flag_bb_rod_N"/>
</dbReference>
<dbReference type="NCBIfam" id="TIGR03506">
    <property type="entry name" value="FlgEFG_subfam"/>
    <property type="match status" value="1"/>
</dbReference>
<dbReference type="AlphaFoldDB" id="A0A212JVU6"/>
<gene>
    <name evidence="10" type="ORF">KL86APRO_11734</name>
</gene>